<comment type="caution">
    <text evidence="1">The sequence shown here is derived from an EMBL/GenBank/DDBJ whole genome shotgun (WGS) entry which is preliminary data.</text>
</comment>
<evidence type="ECO:0000313" key="1">
    <source>
        <dbReference type="EMBL" id="KAI0090132.1"/>
    </source>
</evidence>
<accession>A0ACB8U766</accession>
<sequence>MPAARFDKSKKPYSRPSRPRRSDGDWVHDKAPENHNIKSPRAQADTSNGTVPNSKLLVSNLHYEITPKDLTQIFGQIGTLVREPLIRYDRSGRSSGVAVISYETAAEARKALDQFDQKLCKGQPMTITFDAGPPARQARRVASAPSLINRIQKPPLAERLGTTETKHTAAPARTAGAGPIRNKGHGGARPAKEPKKPKNTPKTAEELDMELDAFMKDDSKPATVQPVQAAQVEDVDMAV</sequence>
<name>A0ACB8U766_9APHY</name>
<reference evidence="1" key="1">
    <citation type="journal article" date="2021" name="Environ. Microbiol.">
        <title>Gene family expansions and transcriptome signatures uncover fungal adaptations to wood decay.</title>
        <authorList>
            <person name="Hage H."/>
            <person name="Miyauchi S."/>
            <person name="Viragh M."/>
            <person name="Drula E."/>
            <person name="Min B."/>
            <person name="Chaduli D."/>
            <person name="Navarro D."/>
            <person name="Favel A."/>
            <person name="Norest M."/>
            <person name="Lesage-Meessen L."/>
            <person name="Balint B."/>
            <person name="Merenyi Z."/>
            <person name="de Eugenio L."/>
            <person name="Morin E."/>
            <person name="Martinez A.T."/>
            <person name="Baldrian P."/>
            <person name="Stursova M."/>
            <person name="Martinez M.J."/>
            <person name="Novotny C."/>
            <person name="Magnuson J.K."/>
            <person name="Spatafora J.W."/>
            <person name="Maurice S."/>
            <person name="Pangilinan J."/>
            <person name="Andreopoulos W."/>
            <person name="LaButti K."/>
            <person name="Hundley H."/>
            <person name="Na H."/>
            <person name="Kuo A."/>
            <person name="Barry K."/>
            <person name="Lipzen A."/>
            <person name="Henrissat B."/>
            <person name="Riley R."/>
            <person name="Ahrendt S."/>
            <person name="Nagy L.G."/>
            <person name="Grigoriev I.V."/>
            <person name="Martin F."/>
            <person name="Rosso M.N."/>
        </authorList>
    </citation>
    <scope>NUCLEOTIDE SEQUENCE</scope>
    <source>
        <strain evidence="1">CBS 384.51</strain>
    </source>
</reference>
<evidence type="ECO:0000313" key="2">
    <source>
        <dbReference type="Proteomes" id="UP001055072"/>
    </source>
</evidence>
<dbReference type="EMBL" id="MU274908">
    <property type="protein sequence ID" value="KAI0090132.1"/>
    <property type="molecule type" value="Genomic_DNA"/>
</dbReference>
<gene>
    <name evidence="1" type="ORF">BDY19DRAFT_938639</name>
</gene>
<organism evidence="1 2">
    <name type="scientific">Irpex rosettiformis</name>
    <dbReference type="NCBI Taxonomy" id="378272"/>
    <lineage>
        <taxon>Eukaryota</taxon>
        <taxon>Fungi</taxon>
        <taxon>Dikarya</taxon>
        <taxon>Basidiomycota</taxon>
        <taxon>Agaricomycotina</taxon>
        <taxon>Agaricomycetes</taxon>
        <taxon>Polyporales</taxon>
        <taxon>Irpicaceae</taxon>
        <taxon>Irpex</taxon>
    </lineage>
</organism>
<dbReference type="Proteomes" id="UP001055072">
    <property type="component" value="Unassembled WGS sequence"/>
</dbReference>
<proteinExistence type="predicted"/>
<protein>
    <submittedName>
        <fullName evidence="1">Uncharacterized protein</fullName>
    </submittedName>
</protein>
<keyword evidence="2" id="KW-1185">Reference proteome</keyword>